<accession>A0ABS2KMK1</accession>
<keyword evidence="1" id="KW-0732">Signal</keyword>
<dbReference type="InterPro" id="IPR011050">
    <property type="entry name" value="Pectin_lyase_fold/virulence"/>
</dbReference>
<reference evidence="2" key="1">
    <citation type="submission" date="2020-10" db="EMBL/GenBank/DDBJ databases">
        <title>Phylogeny of dyella-like bacteria.</title>
        <authorList>
            <person name="Fu J."/>
        </authorList>
    </citation>
    <scope>NUCLEOTIDE SEQUENCE</scope>
    <source>
        <strain evidence="2">DHON07</strain>
    </source>
</reference>
<feature type="chain" id="PRO_5047368011" evidence="1">
    <location>
        <begin position="28"/>
        <end position="619"/>
    </location>
</feature>
<evidence type="ECO:0000256" key="1">
    <source>
        <dbReference type="SAM" id="SignalP"/>
    </source>
</evidence>
<feature type="signal peptide" evidence="1">
    <location>
        <begin position="1"/>
        <end position="27"/>
    </location>
</feature>
<proteinExistence type="predicted"/>
<protein>
    <submittedName>
        <fullName evidence="2">Right-handed parallel beta-helix repeat-containing protein</fullName>
    </submittedName>
</protein>
<dbReference type="Gene3D" id="2.160.20.10">
    <property type="entry name" value="Single-stranded right-handed beta-helix, Pectin lyase-like"/>
    <property type="match status" value="2"/>
</dbReference>
<organism evidence="2 3">
    <name type="scientific">Dyella mobilis</name>
    <dbReference type="NCBI Taxonomy" id="1849582"/>
    <lineage>
        <taxon>Bacteria</taxon>
        <taxon>Pseudomonadati</taxon>
        <taxon>Pseudomonadota</taxon>
        <taxon>Gammaproteobacteria</taxon>
        <taxon>Lysobacterales</taxon>
        <taxon>Rhodanobacteraceae</taxon>
        <taxon>Dyella</taxon>
    </lineage>
</organism>
<name>A0ABS2KMK1_9GAMM</name>
<dbReference type="PANTHER" id="PTHR36453:SF1">
    <property type="entry name" value="RIGHT HANDED BETA HELIX DOMAIN-CONTAINING PROTEIN"/>
    <property type="match status" value="1"/>
</dbReference>
<gene>
    <name evidence="2" type="ORF">ISS99_21445</name>
</gene>
<dbReference type="PANTHER" id="PTHR36453">
    <property type="entry name" value="SECRETED PROTEIN-RELATED"/>
    <property type="match status" value="1"/>
</dbReference>
<evidence type="ECO:0000313" key="3">
    <source>
        <dbReference type="Proteomes" id="UP001430193"/>
    </source>
</evidence>
<dbReference type="RefSeq" id="WP_204633630.1">
    <property type="nucleotide sequence ID" value="NZ_BSOC01000001.1"/>
</dbReference>
<dbReference type="SUPFAM" id="SSF51126">
    <property type="entry name" value="Pectin lyase-like"/>
    <property type="match status" value="1"/>
</dbReference>
<comment type="caution">
    <text evidence="2">The sequence shown here is derived from an EMBL/GenBank/DDBJ whole genome shotgun (WGS) entry which is preliminary data.</text>
</comment>
<keyword evidence="3" id="KW-1185">Reference proteome</keyword>
<dbReference type="Proteomes" id="UP001430193">
    <property type="component" value="Unassembled WGS sequence"/>
</dbReference>
<dbReference type="InterPro" id="IPR012334">
    <property type="entry name" value="Pectin_lyas_fold"/>
</dbReference>
<sequence>MDSWSSRLLGAAALAAWLLASTHPAFGETVYASPVGGMQGPCTASTPCTLLAAQSRVRALRLDGWIDVDVAVLDGTYRLSQPLRFSAVDSGSTGHPVRWHAAPGAHPEWVGSRAVEGQQRGGRWIFAIQPGDEPSSIYLGGERRWPARTAACSRCKVDAKGLSDIPAATMHQLQIGSVAVLHARWRDFRCAVTAVAVSRVTLAQPCWHNATLDSRNDWSVASPVGKYYGGVDGFENLAGMPVEPGSFTVDVGQHVLRYFPRKEDRQRPAIIEIPVAEQLLQLRGTRDAPVHDLKFSGITFSYTEWRKPSSDDGYVSLQAGYLVDGEGRANLPDNGEGMTRIGSAVQVDAGRQIVFDGDTFSHLAAAGVAFAQGTHGAAVVSSRFFDLGGGAIFAGDIQAHPVSARDVTSDVVIDDNRIDRVAQAYRDNVAIMAGFVRGIDIAHNTISDLPYSGISVGWGWNYEGAAPVESSIHIVANRIDRVMLQLADGGAIYTQGASTPGTSCIVRNAIDMHGSGVGNGIYLDEHSVHFDVEHNVVLGSWISAWAPWSGDLRIVFNWTDQAIGKQDKLGLTKTWWPNYTALHILPAQALAIRRAAGARGSRSVRIAAPIKVAGDCPSG</sequence>
<dbReference type="EMBL" id="JADIKF010000040">
    <property type="protein sequence ID" value="MBM7132103.1"/>
    <property type="molecule type" value="Genomic_DNA"/>
</dbReference>
<evidence type="ECO:0000313" key="2">
    <source>
        <dbReference type="EMBL" id="MBM7132103.1"/>
    </source>
</evidence>